<dbReference type="AlphaFoldDB" id="A0A3A9K5J2"/>
<dbReference type="GO" id="GO:0000166">
    <property type="term" value="F:nucleotide binding"/>
    <property type="evidence" value="ECO:0007669"/>
    <property type="project" value="InterPro"/>
</dbReference>
<sequence>MKVVKMGKLRVIQIGVGGFGQKWLQILRDFENIEIVAVVDVDDHNLTNGKEILNSPHIPMYQDHLEAFANIKADAAIIATPPQTHKTLAMDALKADMYVFMEKPIAHTFEEALELFTESQKYGKFIMISQNYRWRPAIEAIRLCIQEGQIGTVEYGEWNFRRATKFGGWRDKYNEILIEDMSIHHFDLLRHILGKDATSIFAKSMKPSWSWFGGNAVASAIISFDNIMVNYFGSWVTRGKETSWNGDLRLIGEKGMVELIDDVPSMTLEDGKTQKIPLPNMPYTDQEYSLFELVQAIKENRKPVTHIEDNIKSFALVGGALESISKEKEIDISNNSYLIIK</sequence>
<evidence type="ECO:0000259" key="2">
    <source>
        <dbReference type="Pfam" id="PF22725"/>
    </source>
</evidence>
<dbReference type="InterPro" id="IPR036291">
    <property type="entry name" value="NAD(P)-bd_dom_sf"/>
</dbReference>
<protein>
    <recommendedName>
        <fullName evidence="5">Oxidoreductase</fullName>
    </recommendedName>
</protein>
<keyword evidence="4" id="KW-1185">Reference proteome</keyword>
<dbReference type="SUPFAM" id="SSF51735">
    <property type="entry name" value="NAD(P)-binding Rossmann-fold domains"/>
    <property type="match status" value="1"/>
</dbReference>
<evidence type="ECO:0000313" key="4">
    <source>
        <dbReference type="Proteomes" id="UP000281498"/>
    </source>
</evidence>
<feature type="domain" description="Gfo/Idh/MocA-like oxidoreductase N-terminal" evidence="1">
    <location>
        <begin position="10"/>
        <end position="128"/>
    </location>
</feature>
<dbReference type="Pfam" id="PF01408">
    <property type="entry name" value="GFO_IDH_MocA"/>
    <property type="match status" value="1"/>
</dbReference>
<evidence type="ECO:0008006" key="5">
    <source>
        <dbReference type="Google" id="ProtNLM"/>
    </source>
</evidence>
<dbReference type="Pfam" id="PF22725">
    <property type="entry name" value="GFO_IDH_MocA_C3"/>
    <property type="match status" value="1"/>
</dbReference>
<evidence type="ECO:0000259" key="1">
    <source>
        <dbReference type="Pfam" id="PF01408"/>
    </source>
</evidence>
<proteinExistence type="predicted"/>
<dbReference type="PANTHER" id="PTHR43377:SF1">
    <property type="entry name" value="BILIVERDIN REDUCTASE A"/>
    <property type="match status" value="1"/>
</dbReference>
<dbReference type="OrthoDB" id="9800252at2"/>
<gene>
    <name evidence="3" type="ORF">CR203_18950</name>
</gene>
<comment type="caution">
    <text evidence="3">The sequence shown here is derived from an EMBL/GenBank/DDBJ whole genome shotgun (WGS) entry which is preliminary data.</text>
</comment>
<dbReference type="Proteomes" id="UP000281498">
    <property type="component" value="Unassembled WGS sequence"/>
</dbReference>
<dbReference type="EMBL" id="PDOE01000012">
    <property type="protein sequence ID" value="RKL65732.1"/>
    <property type="molecule type" value="Genomic_DNA"/>
</dbReference>
<dbReference type="SUPFAM" id="SSF55347">
    <property type="entry name" value="Glyceraldehyde-3-phosphate dehydrogenase-like, C-terminal domain"/>
    <property type="match status" value="1"/>
</dbReference>
<accession>A0A3A9K5J2</accession>
<dbReference type="InterPro" id="IPR051450">
    <property type="entry name" value="Gfo/Idh/MocA_Oxidoreductases"/>
</dbReference>
<feature type="domain" description="GFO/IDH/MocA-like oxidoreductase" evidence="2">
    <location>
        <begin position="140"/>
        <end position="258"/>
    </location>
</feature>
<name>A0A3A9K5J2_9BACI</name>
<dbReference type="Gene3D" id="3.30.360.10">
    <property type="entry name" value="Dihydrodipicolinate Reductase, domain 2"/>
    <property type="match status" value="1"/>
</dbReference>
<dbReference type="InterPro" id="IPR000683">
    <property type="entry name" value="Gfo/Idh/MocA-like_OxRdtase_N"/>
</dbReference>
<dbReference type="InterPro" id="IPR055170">
    <property type="entry name" value="GFO_IDH_MocA-like_dom"/>
</dbReference>
<reference evidence="3 4" key="1">
    <citation type="submission" date="2017-10" db="EMBL/GenBank/DDBJ databases">
        <title>Bacillus sp. nov., a halophilic bacterium isolated from a Keqin Lake.</title>
        <authorList>
            <person name="Wang H."/>
        </authorList>
    </citation>
    <scope>NUCLEOTIDE SEQUENCE [LARGE SCALE GENOMIC DNA]</scope>
    <source>
        <strain evidence="3 4">KCTC 13187</strain>
    </source>
</reference>
<dbReference type="Gene3D" id="3.40.50.720">
    <property type="entry name" value="NAD(P)-binding Rossmann-like Domain"/>
    <property type="match status" value="1"/>
</dbReference>
<evidence type="ECO:0000313" key="3">
    <source>
        <dbReference type="EMBL" id="RKL65732.1"/>
    </source>
</evidence>
<dbReference type="PANTHER" id="PTHR43377">
    <property type="entry name" value="BILIVERDIN REDUCTASE A"/>
    <property type="match status" value="1"/>
</dbReference>
<organism evidence="3 4">
    <name type="scientific">Salipaludibacillus neizhouensis</name>
    <dbReference type="NCBI Taxonomy" id="885475"/>
    <lineage>
        <taxon>Bacteria</taxon>
        <taxon>Bacillati</taxon>
        <taxon>Bacillota</taxon>
        <taxon>Bacilli</taxon>
        <taxon>Bacillales</taxon>
        <taxon>Bacillaceae</taxon>
    </lineage>
</organism>